<accession>A0A4P9Y794</accession>
<feature type="compositionally biased region" description="Low complexity" evidence="1">
    <location>
        <begin position="65"/>
        <end position="76"/>
    </location>
</feature>
<gene>
    <name evidence="2" type="ORF">BJ684DRAFT_14723</name>
</gene>
<dbReference type="AlphaFoldDB" id="A0A4P9Y794"/>
<keyword evidence="3" id="KW-1185">Reference proteome</keyword>
<dbReference type="EMBL" id="KZ987768">
    <property type="protein sequence ID" value="RKP14998.1"/>
    <property type="molecule type" value="Genomic_DNA"/>
</dbReference>
<protein>
    <submittedName>
        <fullName evidence="2">Uncharacterized protein</fullName>
    </submittedName>
</protein>
<reference evidence="3" key="1">
    <citation type="journal article" date="2018" name="Nat. Microbiol.">
        <title>Leveraging single-cell genomics to expand the fungal tree of life.</title>
        <authorList>
            <person name="Ahrendt S.R."/>
            <person name="Quandt C.A."/>
            <person name="Ciobanu D."/>
            <person name="Clum A."/>
            <person name="Salamov A."/>
            <person name="Andreopoulos B."/>
            <person name="Cheng J.F."/>
            <person name="Woyke T."/>
            <person name="Pelin A."/>
            <person name="Henrissat B."/>
            <person name="Reynolds N.K."/>
            <person name="Benny G.L."/>
            <person name="Smith M.E."/>
            <person name="James T.Y."/>
            <person name="Grigoriev I.V."/>
        </authorList>
    </citation>
    <scope>NUCLEOTIDE SEQUENCE [LARGE SCALE GENOMIC DNA]</scope>
</reference>
<proteinExistence type="predicted"/>
<dbReference type="Proteomes" id="UP000267251">
    <property type="component" value="Unassembled WGS sequence"/>
</dbReference>
<evidence type="ECO:0000256" key="1">
    <source>
        <dbReference type="SAM" id="MobiDB-lite"/>
    </source>
</evidence>
<evidence type="ECO:0000313" key="2">
    <source>
        <dbReference type="EMBL" id="RKP14998.1"/>
    </source>
</evidence>
<name>A0A4P9Y794_9FUNG</name>
<evidence type="ECO:0000313" key="3">
    <source>
        <dbReference type="Proteomes" id="UP000267251"/>
    </source>
</evidence>
<sequence length="156" mass="17117">MVIPPLLALFSHGRWHGQGRRERRILRVANIPVLTGRQELVMEWYLPVRWIDFGARTARLTSPASSSNGDNDNDNNPTHGPYSPRYMRMRGFQHPDPPPTPLHVGKNGLSDTPSCIIGWGKKGTGSGAVSRLVTPAPPLSLSIIPSFTIPVSLPIP</sequence>
<feature type="region of interest" description="Disordered" evidence="1">
    <location>
        <begin position="61"/>
        <end position="100"/>
    </location>
</feature>
<organism evidence="2 3">
    <name type="scientific">Piptocephalis cylindrospora</name>
    <dbReference type="NCBI Taxonomy" id="1907219"/>
    <lineage>
        <taxon>Eukaryota</taxon>
        <taxon>Fungi</taxon>
        <taxon>Fungi incertae sedis</taxon>
        <taxon>Zoopagomycota</taxon>
        <taxon>Zoopagomycotina</taxon>
        <taxon>Zoopagomycetes</taxon>
        <taxon>Zoopagales</taxon>
        <taxon>Piptocephalidaceae</taxon>
        <taxon>Piptocephalis</taxon>
    </lineage>
</organism>